<dbReference type="GeneID" id="20364968"/>
<accession>K3W037</accession>
<keyword evidence="2" id="KW-1185">Reference proteome</keyword>
<dbReference type="RefSeq" id="XP_009257743.1">
    <property type="nucleotide sequence ID" value="XM_009259468.1"/>
</dbReference>
<evidence type="ECO:0000313" key="1">
    <source>
        <dbReference type="EMBL" id="EKJ73470.1"/>
    </source>
</evidence>
<dbReference type="KEGG" id="fpu:FPSE_06350"/>
<dbReference type="Proteomes" id="UP000007978">
    <property type="component" value="Chromosome 3"/>
</dbReference>
<sequence>MATIETEGKGAQEAVFWELISYTYRILNLKRYIGGALGFTPQFINYYYTFSFNKVKLTLIAP</sequence>
<organism evidence="1 2">
    <name type="scientific">Fusarium pseudograminearum (strain CS3096)</name>
    <name type="common">Wheat and barley crown-rot fungus</name>
    <dbReference type="NCBI Taxonomy" id="1028729"/>
    <lineage>
        <taxon>Eukaryota</taxon>
        <taxon>Fungi</taxon>
        <taxon>Dikarya</taxon>
        <taxon>Ascomycota</taxon>
        <taxon>Pezizomycotina</taxon>
        <taxon>Sordariomycetes</taxon>
        <taxon>Hypocreomycetidae</taxon>
        <taxon>Hypocreales</taxon>
        <taxon>Nectriaceae</taxon>
        <taxon>Fusarium</taxon>
    </lineage>
</organism>
<dbReference type="HOGENOM" id="CLU_2904301_0_0_1"/>
<protein>
    <submittedName>
        <fullName evidence="1">Uncharacterized protein</fullName>
    </submittedName>
</protein>
<evidence type="ECO:0000313" key="2">
    <source>
        <dbReference type="Proteomes" id="UP000007978"/>
    </source>
</evidence>
<gene>
    <name evidence="1" type="ORF">FPSE_06350</name>
</gene>
<dbReference type="AlphaFoldDB" id="K3W037"/>
<name>K3W037_FUSPC</name>
<proteinExistence type="predicted"/>
<comment type="caution">
    <text evidence="1">The sequence shown here is derived from an EMBL/GenBank/DDBJ whole genome shotgun (WGS) entry which is preliminary data.</text>
</comment>
<dbReference type="EMBL" id="AFNW01000142">
    <property type="protein sequence ID" value="EKJ73470.1"/>
    <property type="molecule type" value="Genomic_DNA"/>
</dbReference>
<reference evidence="1 2" key="1">
    <citation type="journal article" date="2012" name="PLoS Pathog.">
        <title>Comparative pathogenomics reveals horizontally acquired novel virulence genes in fungi infecting cereal hosts.</title>
        <authorList>
            <person name="Gardiner D.M."/>
            <person name="McDonald M.C."/>
            <person name="Covarelli L."/>
            <person name="Solomon P.S."/>
            <person name="Rusu A.G."/>
            <person name="Marshall M."/>
            <person name="Kazan K."/>
            <person name="Chakraborty S."/>
            <person name="McDonald B.A."/>
            <person name="Manners J.M."/>
        </authorList>
    </citation>
    <scope>NUCLEOTIDE SEQUENCE [LARGE SCALE GENOMIC DNA]</scope>
    <source>
        <strain evidence="1 2">CS3096</strain>
    </source>
</reference>